<keyword evidence="3" id="KW-1185">Reference proteome</keyword>
<evidence type="ECO:0000259" key="1">
    <source>
        <dbReference type="Pfam" id="PF13963"/>
    </source>
</evidence>
<proteinExistence type="predicted"/>
<dbReference type="AlphaFoldDB" id="A0AAV3R987"/>
<dbReference type="Pfam" id="PF13963">
    <property type="entry name" value="Transpos_assoc"/>
    <property type="match status" value="1"/>
</dbReference>
<protein>
    <recommendedName>
        <fullName evidence="1">Transposase-associated domain-containing protein</fullName>
    </recommendedName>
</protein>
<comment type="caution">
    <text evidence="2">The sequence shown here is derived from an EMBL/GenBank/DDBJ whole genome shotgun (WGS) entry which is preliminary data.</text>
</comment>
<evidence type="ECO:0000313" key="2">
    <source>
        <dbReference type="EMBL" id="GAA0172434.1"/>
    </source>
</evidence>
<gene>
    <name evidence="2" type="ORF">LIER_41335</name>
</gene>
<dbReference type="EMBL" id="BAABME010025614">
    <property type="protein sequence ID" value="GAA0172434.1"/>
    <property type="molecule type" value="Genomic_DNA"/>
</dbReference>
<dbReference type="InterPro" id="IPR029480">
    <property type="entry name" value="Transpos_assoc"/>
</dbReference>
<reference evidence="2 3" key="1">
    <citation type="submission" date="2024-01" db="EMBL/GenBank/DDBJ databases">
        <title>The complete chloroplast genome sequence of Lithospermum erythrorhizon: insights into the phylogenetic relationship among Boraginaceae species and the maternal lineages of purple gromwells.</title>
        <authorList>
            <person name="Okada T."/>
            <person name="Watanabe K."/>
        </authorList>
    </citation>
    <scope>NUCLEOTIDE SEQUENCE [LARGE SCALE GENOMIC DNA]</scope>
</reference>
<organism evidence="2 3">
    <name type="scientific">Lithospermum erythrorhizon</name>
    <name type="common">Purple gromwell</name>
    <name type="synonym">Lithospermum officinale var. erythrorhizon</name>
    <dbReference type="NCBI Taxonomy" id="34254"/>
    <lineage>
        <taxon>Eukaryota</taxon>
        <taxon>Viridiplantae</taxon>
        <taxon>Streptophyta</taxon>
        <taxon>Embryophyta</taxon>
        <taxon>Tracheophyta</taxon>
        <taxon>Spermatophyta</taxon>
        <taxon>Magnoliopsida</taxon>
        <taxon>eudicotyledons</taxon>
        <taxon>Gunneridae</taxon>
        <taxon>Pentapetalae</taxon>
        <taxon>asterids</taxon>
        <taxon>lamiids</taxon>
        <taxon>Boraginales</taxon>
        <taxon>Boraginaceae</taxon>
        <taxon>Boraginoideae</taxon>
        <taxon>Lithospermeae</taxon>
        <taxon>Lithospermum</taxon>
    </lineage>
</organism>
<evidence type="ECO:0000313" key="3">
    <source>
        <dbReference type="Proteomes" id="UP001454036"/>
    </source>
</evidence>
<feature type="domain" description="Transposase-associated" evidence="1">
    <location>
        <begin position="6"/>
        <end position="51"/>
    </location>
</feature>
<accession>A0AAV3R987</accession>
<sequence>MHARSKYETSLIPCPCSNCRNIYPLPTDDVFKHLVKFGFVKNYFYWEQHGESSGMNHDNVAEPSCPVLRDEYHTMVGDGMGFAHGVGDSMGFAEDVGDEDMTEAPNRSAVEYYELLHAASDPVLSI</sequence>
<dbReference type="Proteomes" id="UP001454036">
    <property type="component" value="Unassembled WGS sequence"/>
</dbReference>
<name>A0AAV3R987_LITER</name>